<protein>
    <submittedName>
        <fullName evidence="3">Copia protein</fullName>
    </submittedName>
</protein>
<dbReference type="SUPFAM" id="SSF57756">
    <property type="entry name" value="Retrovirus zinc finger-like domains"/>
    <property type="match status" value="1"/>
</dbReference>
<feature type="region of interest" description="Disordered" evidence="1">
    <location>
        <begin position="184"/>
        <end position="224"/>
    </location>
</feature>
<sequence length="914" mass="104833">MINSIKNSDQPLLRVTQVSIAGTSSTKQPHLKDKSIWSDQEKKIQKIDHLARSLLIQGKLQSCISMKRSKLLKENCCLILTFWKQYATMMKQNKNLMDINIDARYNILKQNQGDVNDDMRLKKKTLVITFDPLALIAEKTKVSKRKEKVVVSSNSEESGEDDFSELKKITALLAKAFNRKNFYSKPTNNNLRTSSASNSANKKQEFVKSDDKKENKKVEEKKRDMSKVKCNNCKKKGHFAKDFKKAKVKDYEYYKTKMLLVKKDKDEQVLLVEDHAWMESSSDSDQEINANMLKKSPTTNVETSNNNGEVFHEVFKSFQGESSSSSLYDDVKQSLEEATLPQTNTQSVLNDMIPNVNDPYPHEQKWTKDHPLYKITGDPNSSVRTRGKLANSCLFACLLSSIEPANVAEALKDSDWVIAMQDELDQFARLKVWRLVPKPVGKTVIKTKWIFKNKKDESYLVIRNKARLVAAGYSQQEGIDYDETFAPVARIEAIHLFLAYAAHKDFTVYQMDVKTTFLNSILKEEVYVAQPLGFVSKQYPDHVLQVNQFSNGIFINQSKYILDILKKFGMENCDTVPTLMVEQAKLKLDLVRKPVDHIVYRSMIGSLMYLTSSRPDIMFASCLWYPKDSGFDLTAYSDTDHAGCYLDRKTESEYVAISGCCAQVLWIRTQLTDYGFFFDKVPIYCDSKSYIAISCNPVLKKTTHSSLMTTMLKVDSGHHLLTSLAVVDWYDLVDSELFLINEYDSLLEDLDFKDSRILFSHFRIHVKSLDKGLTPLMSDEDVLSVLKYVPRDREIEVYVENGVSLVKKKMIEVSMGKEMVSLLRKFLRMMMLRINIKVQRLDDLVVWQQDNYHGDNEEEEIAHLFVELDQILEHVAFLNVKLRESVVDVDPPVIVVDAPVVPIDALVIDLEEEI</sequence>
<gene>
    <name evidence="3" type="ORF">Tci_337675</name>
</gene>
<evidence type="ECO:0000256" key="1">
    <source>
        <dbReference type="SAM" id="MobiDB-lite"/>
    </source>
</evidence>
<feature type="compositionally biased region" description="Polar residues" evidence="1">
    <location>
        <begin position="184"/>
        <end position="201"/>
    </location>
</feature>
<reference evidence="3" key="1">
    <citation type="journal article" date="2019" name="Sci. Rep.">
        <title>Draft genome of Tanacetum cinerariifolium, the natural source of mosquito coil.</title>
        <authorList>
            <person name="Yamashiro T."/>
            <person name="Shiraishi A."/>
            <person name="Satake H."/>
            <person name="Nakayama K."/>
        </authorList>
    </citation>
    <scope>NUCLEOTIDE SEQUENCE</scope>
</reference>
<dbReference type="PANTHER" id="PTHR11439:SF483">
    <property type="entry name" value="PEPTIDE SYNTHASE GLIP-LIKE, PUTATIVE (AFU_ORTHOLOGUE AFUA_3G12920)-RELATED"/>
    <property type="match status" value="1"/>
</dbReference>
<organism evidence="3">
    <name type="scientific">Tanacetum cinerariifolium</name>
    <name type="common">Dalmatian daisy</name>
    <name type="synonym">Chrysanthemum cinerariifolium</name>
    <dbReference type="NCBI Taxonomy" id="118510"/>
    <lineage>
        <taxon>Eukaryota</taxon>
        <taxon>Viridiplantae</taxon>
        <taxon>Streptophyta</taxon>
        <taxon>Embryophyta</taxon>
        <taxon>Tracheophyta</taxon>
        <taxon>Spermatophyta</taxon>
        <taxon>Magnoliopsida</taxon>
        <taxon>eudicotyledons</taxon>
        <taxon>Gunneridae</taxon>
        <taxon>Pentapetalae</taxon>
        <taxon>asterids</taxon>
        <taxon>campanulids</taxon>
        <taxon>Asterales</taxon>
        <taxon>Asteraceae</taxon>
        <taxon>Asteroideae</taxon>
        <taxon>Anthemideae</taxon>
        <taxon>Anthemidinae</taxon>
        <taxon>Tanacetum</taxon>
    </lineage>
</organism>
<dbReference type="Gene3D" id="4.10.60.10">
    <property type="entry name" value="Zinc finger, CCHC-type"/>
    <property type="match status" value="1"/>
</dbReference>
<dbReference type="GO" id="GO:0008270">
    <property type="term" value="F:zinc ion binding"/>
    <property type="evidence" value="ECO:0007669"/>
    <property type="project" value="InterPro"/>
</dbReference>
<comment type="caution">
    <text evidence="3">The sequence shown here is derived from an EMBL/GenBank/DDBJ whole genome shotgun (WGS) entry which is preliminary data.</text>
</comment>
<accession>A0A699H916</accession>
<proteinExistence type="predicted"/>
<dbReference type="InterPro" id="IPR013103">
    <property type="entry name" value="RVT_2"/>
</dbReference>
<dbReference type="Pfam" id="PF07727">
    <property type="entry name" value="RVT_2"/>
    <property type="match status" value="1"/>
</dbReference>
<dbReference type="AlphaFoldDB" id="A0A699H916"/>
<feature type="compositionally biased region" description="Basic and acidic residues" evidence="1">
    <location>
        <begin position="202"/>
        <end position="224"/>
    </location>
</feature>
<dbReference type="CDD" id="cd09272">
    <property type="entry name" value="RNase_HI_RT_Ty1"/>
    <property type="match status" value="1"/>
</dbReference>
<name>A0A699H916_TANCI</name>
<dbReference type="InterPro" id="IPR036875">
    <property type="entry name" value="Znf_CCHC_sf"/>
</dbReference>
<evidence type="ECO:0000259" key="2">
    <source>
        <dbReference type="Pfam" id="PF07727"/>
    </source>
</evidence>
<dbReference type="PANTHER" id="PTHR11439">
    <property type="entry name" value="GAG-POL-RELATED RETROTRANSPOSON"/>
    <property type="match status" value="1"/>
</dbReference>
<feature type="domain" description="Reverse transcriptase Ty1/copia-type" evidence="2">
    <location>
        <begin position="431"/>
        <end position="547"/>
    </location>
</feature>
<dbReference type="GO" id="GO:0003676">
    <property type="term" value="F:nucleic acid binding"/>
    <property type="evidence" value="ECO:0007669"/>
    <property type="project" value="InterPro"/>
</dbReference>
<dbReference type="EMBL" id="BKCJ010121677">
    <property type="protein sequence ID" value="GEX65700.1"/>
    <property type="molecule type" value="Genomic_DNA"/>
</dbReference>
<evidence type="ECO:0000313" key="3">
    <source>
        <dbReference type="EMBL" id="GEX65700.1"/>
    </source>
</evidence>